<protein>
    <submittedName>
        <fullName evidence="1">Uncharacterized protein</fullName>
    </submittedName>
</protein>
<dbReference type="OrthoDB" id="10631597at2759"/>
<proteinExistence type="predicted"/>
<gene>
    <name evidence="1" type="ORF">BOKJ2_LOCUS2782</name>
</gene>
<dbReference type="Proteomes" id="UP000783686">
    <property type="component" value="Unassembled WGS sequence"/>
</dbReference>
<evidence type="ECO:0000313" key="1">
    <source>
        <dbReference type="EMBL" id="CAD5209628.1"/>
    </source>
</evidence>
<accession>A0A811K3C8</accession>
<comment type="caution">
    <text evidence="1">The sequence shown here is derived from an EMBL/GenBank/DDBJ whole genome shotgun (WGS) entry which is preliminary data.</text>
</comment>
<sequence>MFPNSTLFNNKFYEKAGSLLKSAVIPFYTSLLSTAVQSLSLQPISFDFNYFWRDTVCVFVYVIVRTVNNIGVFDYGTVTKSIPSSEVKSLNKSSSIQALNIVDDNNHVVDQHLIELNITKSSRKVSEDYTVSSDDGFYSNHDEHNAEDSPDSTVNHCKINAFKIEEVIKKDTLGDSEAQEEELNNTGQNKLINCFTNKNYYGKMKRQLTLKKKKPHKQLNSQPVPKEVVQIESSERSQPSFPRKHKVCRSFWTKIIKVFSHNKVNDQPVYVKNESFVDAQ</sequence>
<dbReference type="AlphaFoldDB" id="A0A811K3C8"/>
<dbReference type="EMBL" id="CAJFCW020000002">
    <property type="protein sequence ID" value="CAG9089740.1"/>
    <property type="molecule type" value="Genomic_DNA"/>
</dbReference>
<dbReference type="EMBL" id="CAJFDH010000002">
    <property type="protein sequence ID" value="CAD5209628.1"/>
    <property type="molecule type" value="Genomic_DNA"/>
</dbReference>
<evidence type="ECO:0000313" key="2">
    <source>
        <dbReference type="Proteomes" id="UP000614601"/>
    </source>
</evidence>
<dbReference type="Proteomes" id="UP000614601">
    <property type="component" value="Unassembled WGS sequence"/>
</dbReference>
<reference evidence="1" key="1">
    <citation type="submission" date="2020-09" db="EMBL/GenBank/DDBJ databases">
        <authorList>
            <person name="Kikuchi T."/>
        </authorList>
    </citation>
    <scope>NUCLEOTIDE SEQUENCE</scope>
    <source>
        <strain evidence="1">SH1</strain>
    </source>
</reference>
<name>A0A811K3C8_9BILA</name>
<organism evidence="1 2">
    <name type="scientific">Bursaphelenchus okinawaensis</name>
    <dbReference type="NCBI Taxonomy" id="465554"/>
    <lineage>
        <taxon>Eukaryota</taxon>
        <taxon>Metazoa</taxon>
        <taxon>Ecdysozoa</taxon>
        <taxon>Nematoda</taxon>
        <taxon>Chromadorea</taxon>
        <taxon>Rhabditida</taxon>
        <taxon>Tylenchina</taxon>
        <taxon>Tylenchomorpha</taxon>
        <taxon>Aphelenchoidea</taxon>
        <taxon>Aphelenchoididae</taxon>
        <taxon>Bursaphelenchus</taxon>
    </lineage>
</organism>
<keyword evidence="2" id="KW-1185">Reference proteome</keyword>